<accession>A0A091JF67</accession>
<evidence type="ECO:0000313" key="3">
    <source>
        <dbReference type="Proteomes" id="UP000053119"/>
    </source>
</evidence>
<dbReference type="InterPro" id="IPR043128">
    <property type="entry name" value="Rev_trsase/Diguanyl_cyclase"/>
</dbReference>
<gene>
    <name evidence="2" type="ORF">Z169_12683</name>
</gene>
<feature type="region of interest" description="Disordered" evidence="1">
    <location>
        <begin position="174"/>
        <end position="195"/>
    </location>
</feature>
<evidence type="ECO:0000256" key="1">
    <source>
        <dbReference type="SAM" id="MobiDB-lite"/>
    </source>
</evidence>
<evidence type="ECO:0008006" key="4">
    <source>
        <dbReference type="Google" id="ProtNLM"/>
    </source>
</evidence>
<keyword evidence="3" id="KW-1185">Reference proteome</keyword>
<dbReference type="Proteomes" id="UP000053119">
    <property type="component" value="Unassembled WGS sequence"/>
</dbReference>
<name>A0A091JF67_EGRGA</name>
<dbReference type="AlphaFoldDB" id="A0A091JF67"/>
<dbReference type="SUPFAM" id="SSF56672">
    <property type="entry name" value="DNA/RNA polymerases"/>
    <property type="match status" value="1"/>
</dbReference>
<dbReference type="InterPro" id="IPR043502">
    <property type="entry name" value="DNA/RNA_pol_sf"/>
</dbReference>
<dbReference type="STRING" id="188379.A0A091JF67"/>
<dbReference type="PANTHER" id="PTHR33064:SF29">
    <property type="entry name" value="PEPTIDASE A2 DOMAIN-CONTAINING PROTEIN-RELATED"/>
    <property type="match status" value="1"/>
</dbReference>
<feature type="non-terminal residue" evidence="2">
    <location>
        <position position="195"/>
    </location>
</feature>
<dbReference type="Gene3D" id="3.30.70.270">
    <property type="match status" value="2"/>
</dbReference>
<dbReference type="EMBL" id="KK501886">
    <property type="protein sequence ID" value="KFP18543.1"/>
    <property type="molecule type" value="Genomic_DNA"/>
</dbReference>
<feature type="non-terminal residue" evidence="2">
    <location>
        <position position="1"/>
    </location>
</feature>
<reference evidence="2 3" key="1">
    <citation type="submission" date="2014-04" db="EMBL/GenBank/DDBJ databases">
        <title>Genome evolution of avian class.</title>
        <authorList>
            <person name="Zhang G."/>
            <person name="Li C."/>
        </authorList>
    </citation>
    <scope>NUCLEOTIDE SEQUENCE [LARGE SCALE GENOMIC DNA]</scope>
    <source>
        <strain evidence="2">BGI_Z169</strain>
    </source>
</reference>
<proteinExistence type="predicted"/>
<dbReference type="PANTHER" id="PTHR33064">
    <property type="entry name" value="POL PROTEIN"/>
    <property type="match status" value="1"/>
</dbReference>
<sequence length="195" mass="22003">GLVSQSLAQGQSKAPEHLQYIDDIIVWGNTAEEVFEKGRKIVQILLKAGFAIKQSKVKGPAWKIQFLGIKWQDGRRQIPMDVINKITAMSPPTSKKETKAFSGVVGFWRMHIPNYSQIVSPLYQVTWKKNEFKWGLEQQAFEQIKQEIVHAVALRPVWAGQDVKNVQHTAAGENGPTWSLWQKAPGETRGQPLGF</sequence>
<dbReference type="InterPro" id="IPR051320">
    <property type="entry name" value="Viral_Replic_Matur_Polypro"/>
</dbReference>
<protein>
    <recommendedName>
        <fullName evidence="4">Reverse transcriptase domain-containing protein</fullName>
    </recommendedName>
</protein>
<organism evidence="2 3">
    <name type="scientific">Egretta garzetta</name>
    <name type="common">Little egret</name>
    <dbReference type="NCBI Taxonomy" id="188379"/>
    <lineage>
        <taxon>Eukaryota</taxon>
        <taxon>Metazoa</taxon>
        <taxon>Chordata</taxon>
        <taxon>Craniata</taxon>
        <taxon>Vertebrata</taxon>
        <taxon>Euteleostomi</taxon>
        <taxon>Archelosauria</taxon>
        <taxon>Archosauria</taxon>
        <taxon>Dinosauria</taxon>
        <taxon>Saurischia</taxon>
        <taxon>Theropoda</taxon>
        <taxon>Coelurosauria</taxon>
        <taxon>Aves</taxon>
        <taxon>Neognathae</taxon>
        <taxon>Neoaves</taxon>
        <taxon>Aequornithes</taxon>
        <taxon>Pelecaniformes</taxon>
        <taxon>Ardeidae</taxon>
        <taxon>Egretta</taxon>
    </lineage>
</organism>
<evidence type="ECO:0000313" key="2">
    <source>
        <dbReference type="EMBL" id="KFP18543.1"/>
    </source>
</evidence>